<dbReference type="WBParaSite" id="PSAMB.scaffold3721size17122.g22327.t1">
    <property type="protein sequence ID" value="PSAMB.scaffold3721size17122.g22327.t1"/>
    <property type="gene ID" value="PSAMB.scaffold3721size17122.g22327"/>
</dbReference>
<dbReference type="Proteomes" id="UP000887566">
    <property type="component" value="Unplaced"/>
</dbReference>
<keyword evidence="1" id="KW-1185">Reference proteome</keyword>
<evidence type="ECO:0000313" key="2">
    <source>
        <dbReference type="WBParaSite" id="PSAMB.scaffold3721size17122.g22327.t1"/>
    </source>
</evidence>
<accession>A0A914WBW9</accession>
<proteinExistence type="predicted"/>
<protein>
    <submittedName>
        <fullName evidence="2">Uncharacterized protein</fullName>
    </submittedName>
</protein>
<evidence type="ECO:0000313" key="1">
    <source>
        <dbReference type="Proteomes" id="UP000887566"/>
    </source>
</evidence>
<sequence>MTHFPRSRPRKLVILVVVADRTPSILRPIAAAHSPPARLPAMCAAAATASLKRLLRRRKTDCCEVNRPASCCQCTMGRAVRSVLQVGIGAVTVAGWCGVARRETVSRRSLRRRPPLGRCARDNAAVGRQPVRGLIARKAIRWRGDRMRIFGAFPPTARLSI</sequence>
<organism evidence="1 2">
    <name type="scientific">Plectus sambesii</name>
    <dbReference type="NCBI Taxonomy" id="2011161"/>
    <lineage>
        <taxon>Eukaryota</taxon>
        <taxon>Metazoa</taxon>
        <taxon>Ecdysozoa</taxon>
        <taxon>Nematoda</taxon>
        <taxon>Chromadorea</taxon>
        <taxon>Plectida</taxon>
        <taxon>Plectina</taxon>
        <taxon>Plectoidea</taxon>
        <taxon>Plectidae</taxon>
        <taxon>Plectus</taxon>
    </lineage>
</organism>
<dbReference type="AlphaFoldDB" id="A0A914WBW9"/>
<reference evidence="2" key="1">
    <citation type="submission" date="2022-11" db="UniProtKB">
        <authorList>
            <consortium name="WormBaseParasite"/>
        </authorList>
    </citation>
    <scope>IDENTIFICATION</scope>
</reference>
<name>A0A914WBW9_9BILA</name>